<evidence type="ECO:0000313" key="3">
    <source>
        <dbReference type="EMBL" id="KKN70182.1"/>
    </source>
</evidence>
<proteinExistence type="predicted"/>
<dbReference type="Pfam" id="PF14317">
    <property type="entry name" value="YcxB"/>
    <property type="match status" value="1"/>
</dbReference>
<protein>
    <recommendedName>
        <fullName evidence="2">YcxB-like C-terminal domain-containing protein</fullName>
    </recommendedName>
</protein>
<reference evidence="3" key="1">
    <citation type="journal article" date="2015" name="Nature">
        <title>Complex archaea that bridge the gap between prokaryotes and eukaryotes.</title>
        <authorList>
            <person name="Spang A."/>
            <person name="Saw J.H."/>
            <person name="Jorgensen S.L."/>
            <person name="Zaremba-Niedzwiedzka K."/>
            <person name="Martijn J."/>
            <person name="Lind A.E."/>
            <person name="van Eijk R."/>
            <person name="Schleper C."/>
            <person name="Guy L."/>
            <person name="Ettema T.J."/>
        </authorList>
    </citation>
    <scope>NUCLEOTIDE SEQUENCE</scope>
</reference>
<keyword evidence="1" id="KW-0812">Transmembrane</keyword>
<feature type="domain" description="YcxB-like C-terminal" evidence="2">
    <location>
        <begin position="123"/>
        <end position="169"/>
    </location>
</feature>
<accession>A0A0F9T5G4</accession>
<organism evidence="3">
    <name type="scientific">marine sediment metagenome</name>
    <dbReference type="NCBI Taxonomy" id="412755"/>
    <lineage>
        <taxon>unclassified sequences</taxon>
        <taxon>metagenomes</taxon>
        <taxon>ecological metagenomes</taxon>
    </lineage>
</organism>
<dbReference type="AlphaFoldDB" id="A0A0F9T5G4"/>
<gene>
    <name evidence="3" type="ORF">LCGC14_0433470</name>
</gene>
<evidence type="ECO:0000256" key="1">
    <source>
        <dbReference type="SAM" id="Phobius"/>
    </source>
</evidence>
<feature type="transmembrane region" description="Helical" evidence="1">
    <location>
        <begin position="64"/>
        <end position="85"/>
    </location>
</feature>
<name>A0A0F9T5G4_9ZZZZ</name>
<comment type="caution">
    <text evidence="3">The sequence shown here is derived from an EMBL/GenBank/DDBJ whole genome shotgun (WGS) entry which is preliminary data.</text>
</comment>
<evidence type="ECO:0000259" key="2">
    <source>
        <dbReference type="Pfam" id="PF14317"/>
    </source>
</evidence>
<dbReference type="InterPro" id="IPR025588">
    <property type="entry name" value="YcxB-like_C"/>
</dbReference>
<keyword evidence="1" id="KW-0472">Membrane</keyword>
<keyword evidence="1" id="KW-1133">Transmembrane helix</keyword>
<sequence length="173" mass="19696">MIKSITVTKKNYTDYADFAIKRLCTPQGKKDSGVIKNVIVWFVITVVFMTIFQVEPIRLSDFHWPSGLIVAVPFLIFIIVFLYNINKLKKQSIPNKNGVMIGDKTTEFQANGICETNHLGSCFYKWQAVEAIEENKGDLYIFVDKLLALIIPASTFTNEAEKEELKAFIKAHI</sequence>
<dbReference type="EMBL" id="LAZR01000409">
    <property type="protein sequence ID" value="KKN70182.1"/>
    <property type="molecule type" value="Genomic_DNA"/>
</dbReference>
<feature type="transmembrane region" description="Helical" evidence="1">
    <location>
        <begin position="34"/>
        <end position="52"/>
    </location>
</feature>